<dbReference type="Gene3D" id="3.40.250.10">
    <property type="entry name" value="Rhodanese-like domain"/>
    <property type="match status" value="1"/>
</dbReference>
<keyword evidence="2" id="KW-1185">Reference proteome</keyword>
<reference evidence="3" key="1">
    <citation type="submission" date="2022-11" db="UniProtKB">
        <authorList>
            <consortium name="WormBaseParasite"/>
        </authorList>
    </citation>
    <scope>IDENTIFICATION</scope>
</reference>
<name>A0A914GWJ1_GLORO</name>
<dbReference type="WBParaSite" id="Gr19_v10_g12.t1">
    <property type="protein sequence ID" value="Gr19_v10_g12.t1"/>
    <property type="gene ID" value="Gr19_v10_g12"/>
</dbReference>
<feature type="domain" description="Rhodanese" evidence="1">
    <location>
        <begin position="130"/>
        <end position="222"/>
    </location>
</feature>
<dbReference type="InterPro" id="IPR036873">
    <property type="entry name" value="Rhodanese-like_dom_sf"/>
</dbReference>
<evidence type="ECO:0000313" key="2">
    <source>
        <dbReference type="Proteomes" id="UP000887572"/>
    </source>
</evidence>
<evidence type="ECO:0000313" key="3">
    <source>
        <dbReference type="WBParaSite" id="Gr19_v10_g12.t1"/>
    </source>
</evidence>
<organism evidence="2 3">
    <name type="scientific">Globodera rostochiensis</name>
    <name type="common">Golden nematode worm</name>
    <name type="synonym">Heterodera rostochiensis</name>
    <dbReference type="NCBI Taxonomy" id="31243"/>
    <lineage>
        <taxon>Eukaryota</taxon>
        <taxon>Metazoa</taxon>
        <taxon>Ecdysozoa</taxon>
        <taxon>Nematoda</taxon>
        <taxon>Chromadorea</taxon>
        <taxon>Rhabditida</taxon>
        <taxon>Tylenchina</taxon>
        <taxon>Tylenchomorpha</taxon>
        <taxon>Tylenchoidea</taxon>
        <taxon>Heteroderidae</taxon>
        <taxon>Heteroderinae</taxon>
        <taxon>Globodera</taxon>
    </lineage>
</organism>
<dbReference type="SUPFAM" id="SSF52821">
    <property type="entry name" value="Rhodanese/Cell cycle control phosphatase"/>
    <property type="match status" value="1"/>
</dbReference>
<dbReference type="Proteomes" id="UP000887572">
    <property type="component" value="Unplaced"/>
</dbReference>
<dbReference type="AlphaFoldDB" id="A0A914GWJ1"/>
<dbReference type="InterPro" id="IPR001763">
    <property type="entry name" value="Rhodanese-like_dom"/>
</dbReference>
<protein>
    <submittedName>
        <fullName evidence="3">Rhodanese domain-containing protein</fullName>
    </submittedName>
</protein>
<sequence length="305" mass="34710">MPSLMPLFWRKQKKVELLRKLLTPSALHQAIKADPNGIRLLDCAFVPQPRPASYKYGNFDPPKQRVSENLLPWAYYLGQFDHYPREIFERYAQNFGLKQRPSVGDLWTRIVLGSVRFAGLLAGGRSQCCGISRCKHLDVRSQTQFEGREYVFEPLLTTAHRAGAINICAMNFVNTEGTFKSSAEIRELVQNSGLVIPAKAGKKLITFGNTGMLPSMLAAMLHIEYGLQIGDLCMYIGRRMRRQKVKISRSEDLGHKFLEESSRNLTSKSRRRLAETFHDFKQTSLWAHVARSAAFEKFSPVTRAQ</sequence>
<evidence type="ECO:0000259" key="1">
    <source>
        <dbReference type="PROSITE" id="PS50206"/>
    </source>
</evidence>
<accession>A0A914GWJ1</accession>
<proteinExistence type="predicted"/>
<dbReference type="PROSITE" id="PS50206">
    <property type="entry name" value="RHODANESE_3"/>
    <property type="match status" value="1"/>
</dbReference>